<dbReference type="Proteomes" id="UP000238296">
    <property type="component" value="Unassembled WGS sequence"/>
</dbReference>
<feature type="compositionally biased region" description="Polar residues" evidence="1">
    <location>
        <begin position="259"/>
        <end position="272"/>
    </location>
</feature>
<feature type="region of interest" description="Disordered" evidence="1">
    <location>
        <begin position="1"/>
        <end position="21"/>
    </location>
</feature>
<feature type="compositionally biased region" description="Basic residues" evidence="1">
    <location>
        <begin position="246"/>
        <end position="258"/>
    </location>
</feature>
<comment type="caution">
    <text evidence="2">The sequence shown here is derived from an EMBL/GenBank/DDBJ whole genome shotgun (WGS) entry which is preliminary data.</text>
</comment>
<sequence>MPDPVDSAIVSPAPAGRSTTRGWCAAPAALGLGSPRRGAEHREHVERGVGGRERAYAVGRRKLAIVDVVVLQIGCDADPHRLPVRHRHLDVDPARRLSTVGHQRPHERRTQPTVDHRLQRRVEHRLAIQFNADRSDGTHLAAVAGEPDRIDLAGAVILRDDTAGTAERQTSAGAVPVTGRDVEIAAASIEARHLQGLGAGAQIRQPIQSAVGVPAHQPGVGAGDDGLGARTARARNTGNARQQQGVHRRNHPNRHRHSTTGYFSPSASNGFSGSRAGTRHEPVSADGGHVETPRQRGAVE</sequence>
<dbReference type="AlphaFoldDB" id="A0A2S8BS75"/>
<evidence type="ECO:0000256" key="1">
    <source>
        <dbReference type="SAM" id="MobiDB-lite"/>
    </source>
</evidence>
<reference evidence="2 3" key="1">
    <citation type="journal article" date="2017" name="Int. J. Syst. Evol. Microbiol.">
        <title>Mycobacterium talmoniae sp. nov., a slowly growing mycobacterium isolated from human respiratory samples.</title>
        <authorList>
            <person name="Davidson R.M."/>
            <person name="DeGroote M.A."/>
            <person name="Marola J.L."/>
            <person name="Buss S."/>
            <person name="Jones V."/>
            <person name="McNeil M.R."/>
            <person name="Freifeld A.G."/>
            <person name="Elaine Epperson L."/>
            <person name="Hasan N.A."/>
            <person name="Jackson M."/>
            <person name="Iwen P.C."/>
            <person name="Salfinger M."/>
            <person name="Strong M."/>
        </authorList>
    </citation>
    <scope>NUCLEOTIDE SEQUENCE [LARGE SCALE GENOMIC DNA]</scope>
    <source>
        <strain evidence="2 3">ATCC BAA-2683</strain>
    </source>
</reference>
<dbReference type="EMBL" id="PPEA01000041">
    <property type="protein sequence ID" value="PQM49525.1"/>
    <property type="molecule type" value="Genomic_DNA"/>
</dbReference>
<feature type="compositionally biased region" description="Basic and acidic residues" evidence="1">
    <location>
        <begin position="278"/>
        <end position="300"/>
    </location>
</feature>
<accession>A0A2S8BS75</accession>
<proteinExistence type="predicted"/>
<organism evidence="2 3">
    <name type="scientific">Mycobacterium talmoniae</name>
    <dbReference type="NCBI Taxonomy" id="1858794"/>
    <lineage>
        <taxon>Bacteria</taxon>
        <taxon>Bacillati</taxon>
        <taxon>Actinomycetota</taxon>
        <taxon>Actinomycetes</taxon>
        <taxon>Mycobacteriales</taxon>
        <taxon>Mycobacteriaceae</taxon>
        <taxon>Mycobacterium</taxon>
    </lineage>
</organism>
<name>A0A2S8BS75_9MYCO</name>
<evidence type="ECO:0000313" key="2">
    <source>
        <dbReference type="EMBL" id="PQM49525.1"/>
    </source>
</evidence>
<feature type="region of interest" description="Disordered" evidence="1">
    <location>
        <begin position="235"/>
        <end position="300"/>
    </location>
</feature>
<evidence type="ECO:0000313" key="3">
    <source>
        <dbReference type="Proteomes" id="UP000238296"/>
    </source>
</evidence>
<protein>
    <submittedName>
        <fullName evidence="2">Uncharacterized protein</fullName>
    </submittedName>
</protein>
<gene>
    <name evidence="2" type="ORF">C1Y40_00241</name>
</gene>